<evidence type="ECO:0000256" key="1">
    <source>
        <dbReference type="SAM" id="Phobius"/>
    </source>
</evidence>
<dbReference type="Proteomes" id="UP000663891">
    <property type="component" value="Unassembled WGS sequence"/>
</dbReference>
<protein>
    <submittedName>
        <fullName evidence="2">Uncharacterized protein</fullName>
    </submittedName>
</protein>
<proteinExistence type="predicted"/>
<reference evidence="2" key="1">
    <citation type="submission" date="2021-02" db="EMBL/GenBank/DDBJ databases">
        <authorList>
            <person name="Nowell W R."/>
        </authorList>
    </citation>
    <scope>NUCLEOTIDE SEQUENCE</scope>
</reference>
<feature type="transmembrane region" description="Helical" evidence="1">
    <location>
        <begin position="16"/>
        <end position="38"/>
    </location>
</feature>
<sequence length="117" mass="13594">MSETTDSNRVKRCLNIIKLILAAFPSIIFGGFTIIFTLQQNHVSNENRKQDQLQADELNIRKTFETYIDHVSILLVDHKFNRSNPEHLLYLRVKTLTALRHVDVNRKTDLTVCLNTN</sequence>
<evidence type="ECO:0000313" key="3">
    <source>
        <dbReference type="Proteomes" id="UP000663891"/>
    </source>
</evidence>
<evidence type="ECO:0000313" key="2">
    <source>
        <dbReference type="EMBL" id="CAF1449843.1"/>
    </source>
</evidence>
<name>A0A815PIW8_9BILA</name>
<accession>A0A815PIW8</accession>
<keyword evidence="1" id="KW-0472">Membrane</keyword>
<keyword evidence="1" id="KW-0812">Transmembrane</keyword>
<dbReference type="EMBL" id="CAJNON010001300">
    <property type="protein sequence ID" value="CAF1449843.1"/>
    <property type="molecule type" value="Genomic_DNA"/>
</dbReference>
<gene>
    <name evidence="2" type="ORF">VCS650_LOCUS39403</name>
</gene>
<comment type="caution">
    <text evidence="2">The sequence shown here is derived from an EMBL/GenBank/DDBJ whole genome shotgun (WGS) entry which is preliminary data.</text>
</comment>
<dbReference type="AlphaFoldDB" id="A0A815PIW8"/>
<keyword evidence="1" id="KW-1133">Transmembrane helix</keyword>
<organism evidence="2 3">
    <name type="scientific">Adineta steineri</name>
    <dbReference type="NCBI Taxonomy" id="433720"/>
    <lineage>
        <taxon>Eukaryota</taxon>
        <taxon>Metazoa</taxon>
        <taxon>Spiralia</taxon>
        <taxon>Gnathifera</taxon>
        <taxon>Rotifera</taxon>
        <taxon>Eurotatoria</taxon>
        <taxon>Bdelloidea</taxon>
        <taxon>Adinetida</taxon>
        <taxon>Adinetidae</taxon>
        <taxon>Adineta</taxon>
    </lineage>
</organism>